<evidence type="ECO:0000313" key="3">
    <source>
        <dbReference type="Proteomes" id="UP001341840"/>
    </source>
</evidence>
<feature type="region of interest" description="Disordered" evidence="1">
    <location>
        <begin position="81"/>
        <end position="132"/>
    </location>
</feature>
<evidence type="ECO:0000313" key="2">
    <source>
        <dbReference type="EMBL" id="MED6205924.1"/>
    </source>
</evidence>
<evidence type="ECO:0000256" key="1">
    <source>
        <dbReference type="SAM" id="MobiDB-lite"/>
    </source>
</evidence>
<name>A0ABU6Y7C4_9FABA</name>
<protein>
    <submittedName>
        <fullName evidence="2">Uncharacterized protein</fullName>
    </submittedName>
</protein>
<keyword evidence="3" id="KW-1185">Reference proteome</keyword>
<feature type="compositionally biased region" description="Basic and acidic residues" evidence="1">
    <location>
        <begin position="81"/>
        <end position="103"/>
    </location>
</feature>
<dbReference type="Proteomes" id="UP001341840">
    <property type="component" value="Unassembled WGS sequence"/>
</dbReference>
<proteinExistence type="predicted"/>
<gene>
    <name evidence="2" type="ORF">PIB30_022209</name>
</gene>
<dbReference type="EMBL" id="JASCZI010241730">
    <property type="protein sequence ID" value="MED6205924.1"/>
    <property type="molecule type" value="Genomic_DNA"/>
</dbReference>
<sequence length="148" mass="16306">MVAEPQVDALCVKRMLTIAKLPEFLAVGESRQAHRALAADLLHLRVLLVPKFSNSGGGDDAVSVAGLTGMIAGISLRSPETRRTTVGKDEGVDYGGDCDHGNDGEEEFEGREVEGARTARKRRRRGIEHGNLCRGERRSIENELRWRR</sequence>
<reference evidence="2 3" key="1">
    <citation type="journal article" date="2023" name="Plants (Basel)">
        <title>Bridging the Gap: Combining Genomics and Transcriptomics Approaches to Understand Stylosanthes scabra, an Orphan Legume from the Brazilian Caatinga.</title>
        <authorList>
            <person name="Ferreira-Neto J.R.C."/>
            <person name="da Silva M.D."/>
            <person name="Binneck E."/>
            <person name="de Melo N.F."/>
            <person name="da Silva R.H."/>
            <person name="de Melo A.L.T.M."/>
            <person name="Pandolfi V."/>
            <person name="Bustamante F.O."/>
            <person name="Brasileiro-Vidal A.C."/>
            <person name="Benko-Iseppon A.M."/>
        </authorList>
    </citation>
    <scope>NUCLEOTIDE SEQUENCE [LARGE SCALE GENOMIC DNA]</scope>
    <source>
        <tissue evidence="2">Leaves</tissue>
    </source>
</reference>
<organism evidence="2 3">
    <name type="scientific">Stylosanthes scabra</name>
    <dbReference type="NCBI Taxonomy" id="79078"/>
    <lineage>
        <taxon>Eukaryota</taxon>
        <taxon>Viridiplantae</taxon>
        <taxon>Streptophyta</taxon>
        <taxon>Embryophyta</taxon>
        <taxon>Tracheophyta</taxon>
        <taxon>Spermatophyta</taxon>
        <taxon>Magnoliopsida</taxon>
        <taxon>eudicotyledons</taxon>
        <taxon>Gunneridae</taxon>
        <taxon>Pentapetalae</taxon>
        <taxon>rosids</taxon>
        <taxon>fabids</taxon>
        <taxon>Fabales</taxon>
        <taxon>Fabaceae</taxon>
        <taxon>Papilionoideae</taxon>
        <taxon>50 kb inversion clade</taxon>
        <taxon>dalbergioids sensu lato</taxon>
        <taxon>Dalbergieae</taxon>
        <taxon>Pterocarpus clade</taxon>
        <taxon>Stylosanthes</taxon>
    </lineage>
</organism>
<comment type="caution">
    <text evidence="2">The sequence shown here is derived from an EMBL/GenBank/DDBJ whole genome shotgun (WGS) entry which is preliminary data.</text>
</comment>
<accession>A0ABU6Y7C4</accession>